<proteinExistence type="predicted"/>
<dbReference type="Proteomes" id="UP000192674">
    <property type="component" value="Unassembled WGS sequence"/>
</dbReference>
<evidence type="ECO:0000313" key="2">
    <source>
        <dbReference type="Proteomes" id="UP000192674"/>
    </source>
</evidence>
<sequence length="50" mass="5341">MGPGPAAIALRSCHNAERCTDSPGRKPKIELHLIRGYLEFAGHTIVDIAG</sequence>
<dbReference type="EMBL" id="FWXV01000004">
    <property type="protein sequence ID" value="SMD15498.1"/>
    <property type="molecule type" value="Genomic_DNA"/>
</dbReference>
<reference evidence="1 2" key="1">
    <citation type="submission" date="2017-04" db="EMBL/GenBank/DDBJ databases">
        <authorList>
            <person name="Afonso C.L."/>
            <person name="Miller P.J."/>
            <person name="Scott M.A."/>
            <person name="Spackman E."/>
            <person name="Goraichik I."/>
            <person name="Dimitrov K.M."/>
            <person name="Suarez D.L."/>
            <person name="Swayne D.E."/>
        </authorList>
    </citation>
    <scope>NUCLEOTIDE SEQUENCE [LARGE SCALE GENOMIC DNA]</scope>
    <source>
        <strain evidence="1 2">DSM 43828</strain>
    </source>
</reference>
<organism evidence="1 2">
    <name type="scientific">Kibdelosporangium aridum</name>
    <dbReference type="NCBI Taxonomy" id="2030"/>
    <lineage>
        <taxon>Bacteria</taxon>
        <taxon>Bacillati</taxon>
        <taxon>Actinomycetota</taxon>
        <taxon>Actinomycetes</taxon>
        <taxon>Pseudonocardiales</taxon>
        <taxon>Pseudonocardiaceae</taxon>
        <taxon>Kibdelosporangium</taxon>
    </lineage>
</organism>
<evidence type="ECO:0000313" key="1">
    <source>
        <dbReference type="EMBL" id="SMD15498.1"/>
    </source>
</evidence>
<protein>
    <submittedName>
        <fullName evidence="1">Uncharacterized protein</fullName>
    </submittedName>
</protein>
<gene>
    <name evidence="1" type="ORF">SAMN05661093_05282</name>
</gene>
<keyword evidence="2" id="KW-1185">Reference proteome</keyword>
<dbReference type="AlphaFoldDB" id="A0A1W2F1Y7"/>
<accession>A0A1W2F1Y7</accession>
<name>A0A1W2F1Y7_KIBAR</name>